<organism evidence="3 4">
    <name type="scientific">Rhodothermus profundi</name>
    <dbReference type="NCBI Taxonomy" id="633813"/>
    <lineage>
        <taxon>Bacteria</taxon>
        <taxon>Pseudomonadati</taxon>
        <taxon>Rhodothermota</taxon>
        <taxon>Rhodothermia</taxon>
        <taxon>Rhodothermales</taxon>
        <taxon>Rhodothermaceae</taxon>
        <taxon>Rhodothermus</taxon>
    </lineage>
</organism>
<keyword evidence="1" id="KW-1133">Transmembrane helix</keyword>
<evidence type="ECO:0000313" key="3">
    <source>
        <dbReference type="EMBL" id="SHK04727.1"/>
    </source>
</evidence>
<evidence type="ECO:0000256" key="1">
    <source>
        <dbReference type="SAM" id="Phobius"/>
    </source>
</evidence>
<reference evidence="4" key="1">
    <citation type="submission" date="2016-11" db="EMBL/GenBank/DDBJ databases">
        <authorList>
            <person name="Varghese N."/>
            <person name="Submissions S."/>
        </authorList>
    </citation>
    <scope>NUCLEOTIDE SEQUENCE [LARGE SCALE GENOMIC DNA]</scope>
    <source>
        <strain evidence="4">DSM 22212</strain>
    </source>
</reference>
<dbReference type="RefSeq" id="WP_072714556.1">
    <property type="nucleotide sequence ID" value="NZ_FRAU01000001.1"/>
</dbReference>
<dbReference type="InterPro" id="IPR029058">
    <property type="entry name" value="AB_hydrolase_fold"/>
</dbReference>
<gene>
    <name evidence="3" type="ORF">SAMN04488087_0093</name>
</gene>
<dbReference type="EMBL" id="FRAU01000001">
    <property type="protein sequence ID" value="SHK04727.1"/>
    <property type="molecule type" value="Genomic_DNA"/>
</dbReference>
<keyword evidence="1" id="KW-0472">Membrane</keyword>
<keyword evidence="1" id="KW-0812">Transmembrane</keyword>
<feature type="transmembrane region" description="Helical" evidence="1">
    <location>
        <begin position="7"/>
        <end position="28"/>
    </location>
</feature>
<dbReference type="PANTHER" id="PTHR43689">
    <property type="entry name" value="HYDROLASE"/>
    <property type="match status" value="1"/>
</dbReference>
<dbReference type="STRING" id="633813.SAMN04488087_0093"/>
<dbReference type="SUPFAM" id="SSF53474">
    <property type="entry name" value="alpha/beta-Hydrolases"/>
    <property type="match status" value="1"/>
</dbReference>
<dbReference type="PRINTS" id="PR00111">
    <property type="entry name" value="ABHYDROLASE"/>
</dbReference>
<sequence length="332" mass="36930">MVAKRLVRVGLGLVLILFILAAIGYVWLHTPSIPRAELEQLYANVRSQFLDLESGTRIHFRDEGPQDAPLAVVLLHGLASSLHTWEGWVKMLADRYRVVTLDLPGHGLTGRTVEDQYDRVEMVAAIAAVVDQLGLERFVIGGNSMGGEMAMAYTLAHPERVVGLILVNSAGLRRRSSNQQVPIGFRIAQLSWVRPLVQHITPRALIAHSVAAVYANPDQLTPEVVDRYWKLLRMEGSRLALMKRFVVMVEEPPLPVEQIKQPALVLWGREDRLIPLAIGEVLAQRLPHARLVVLDGLGHVPQEEDPVRSLLPVEDFLVSLLQSDGQTESKNP</sequence>
<dbReference type="Proteomes" id="UP000185812">
    <property type="component" value="Unassembled WGS sequence"/>
</dbReference>
<feature type="domain" description="AB hydrolase-1" evidence="2">
    <location>
        <begin position="71"/>
        <end position="306"/>
    </location>
</feature>
<dbReference type="Gene3D" id="3.40.50.1820">
    <property type="entry name" value="alpha/beta hydrolase"/>
    <property type="match status" value="1"/>
</dbReference>
<proteinExistence type="predicted"/>
<keyword evidence="4" id="KW-1185">Reference proteome</keyword>
<dbReference type="PANTHER" id="PTHR43689:SF8">
    <property type="entry name" value="ALPHA_BETA-HYDROLASES SUPERFAMILY PROTEIN"/>
    <property type="match status" value="1"/>
</dbReference>
<evidence type="ECO:0000259" key="2">
    <source>
        <dbReference type="Pfam" id="PF00561"/>
    </source>
</evidence>
<protein>
    <submittedName>
        <fullName evidence="3">Pimeloyl-ACP methyl ester carboxylesterase</fullName>
    </submittedName>
</protein>
<dbReference type="Pfam" id="PF00561">
    <property type="entry name" value="Abhydrolase_1"/>
    <property type="match status" value="1"/>
</dbReference>
<dbReference type="AlphaFoldDB" id="A0A1M6P9X8"/>
<accession>A0A1M6P9X8</accession>
<evidence type="ECO:0000313" key="4">
    <source>
        <dbReference type="Proteomes" id="UP000185812"/>
    </source>
</evidence>
<dbReference type="InterPro" id="IPR000073">
    <property type="entry name" value="AB_hydrolase_1"/>
</dbReference>
<name>A0A1M6P9X8_9BACT</name>